<evidence type="ECO:0000259" key="4">
    <source>
        <dbReference type="PROSITE" id="PS01124"/>
    </source>
</evidence>
<dbReference type="EMBL" id="QKTW01000002">
    <property type="protein sequence ID" value="PZF74914.1"/>
    <property type="molecule type" value="Genomic_DNA"/>
</dbReference>
<protein>
    <recommendedName>
        <fullName evidence="4">HTH araC/xylS-type domain-containing protein</fullName>
    </recommendedName>
</protein>
<name>A0A2W2B3M9_9BACT</name>
<evidence type="ECO:0000256" key="3">
    <source>
        <dbReference type="ARBA" id="ARBA00023163"/>
    </source>
</evidence>
<dbReference type="Gene3D" id="1.10.10.60">
    <property type="entry name" value="Homeodomain-like"/>
    <property type="match status" value="1"/>
</dbReference>
<evidence type="ECO:0000313" key="6">
    <source>
        <dbReference type="Proteomes" id="UP000248745"/>
    </source>
</evidence>
<reference evidence="5 6" key="1">
    <citation type="submission" date="2018-06" db="EMBL/GenBank/DDBJ databases">
        <title>Mucibacter soli gen. nov., sp. nov., a new member of the family Chitinophagaceae producing mucin.</title>
        <authorList>
            <person name="Kim M.-K."/>
            <person name="Park S."/>
            <person name="Kim T.-S."/>
            <person name="Joung Y."/>
            <person name="Han J.-H."/>
            <person name="Kim S.B."/>
        </authorList>
    </citation>
    <scope>NUCLEOTIDE SEQUENCE [LARGE SCALE GENOMIC DNA]</scope>
    <source>
        <strain evidence="5 6">R1-15</strain>
    </source>
</reference>
<dbReference type="OrthoDB" id="662446at2"/>
<proteinExistence type="predicted"/>
<accession>A0A2W2B3M9</accession>
<dbReference type="InterPro" id="IPR009057">
    <property type="entry name" value="Homeodomain-like_sf"/>
</dbReference>
<dbReference type="SUPFAM" id="SSF46689">
    <property type="entry name" value="Homeodomain-like"/>
    <property type="match status" value="2"/>
</dbReference>
<dbReference type="PANTHER" id="PTHR43280:SF2">
    <property type="entry name" value="HTH-TYPE TRANSCRIPTIONAL REGULATOR EXSA"/>
    <property type="match status" value="1"/>
</dbReference>
<dbReference type="PROSITE" id="PS01124">
    <property type="entry name" value="HTH_ARAC_FAMILY_2"/>
    <property type="match status" value="1"/>
</dbReference>
<dbReference type="PANTHER" id="PTHR43280">
    <property type="entry name" value="ARAC-FAMILY TRANSCRIPTIONAL REGULATOR"/>
    <property type="match status" value="1"/>
</dbReference>
<dbReference type="Proteomes" id="UP000248745">
    <property type="component" value="Unassembled WGS sequence"/>
</dbReference>
<dbReference type="InterPro" id="IPR018060">
    <property type="entry name" value="HTH_AraC"/>
</dbReference>
<evidence type="ECO:0000256" key="1">
    <source>
        <dbReference type="ARBA" id="ARBA00023015"/>
    </source>
</evidence>
<evidence type="ECO:0000313" key="5">
    <source>
        <dbReference type="EMBL" id="PZF74914.1"/>
    </source>
</evidence>
<sequence>MINVFEPQSDLLKLFVDSIYVLKKDKGTLDLTAYPSVNTPVGLLRNAKVSTENQTVFIENATVQNYVAMVCGKFQGSMHVRYTQVVDEIAINFKPLGFVSFTQFKPQNDLLYYFDNWNEMLPALFESVFATADSQQQLEYIEHFLLTQYRPVNEESVLLKAIQLLSDTSKDYKIEEIANLVGVHYKQLYRAFTELIGCSPAHYRKLTKFRTSVVSKIQKGDNARLTDICYEQDYTDQPYFSRQFKELTGEKPTRFFKDITSFGNDKLIFKID</sequence>
<keyword evidence="2" id="KW-0238">DNA-binding</keyword>
<dbReference type="GO" id="GO:0043565">
    <property type="term" value="F:sequence-specific DNA binding"/>
    <property type="evidence" value="ECO:0007669"/>
    <property type="project" value="InterPro"/>
</dbReference>
<keyword evidence="6" id="KW-1185">Reference proteome</keyword>
<evidence type="ECO:0000256" key="2">
    <source>
        <dbReference type="ARBA" id="ARBA00023125"/>
    </source>
</evidence>
<dbReference type="Pfam" id="PF12833">
    <property type="entry name" value="HTH_18"/>
    <property type="match status" value="1"/>
</dbReference>
<dbReference type="RefSeq" id="WP_110997120.1">
    <property type="nucleotide sequence ID" value="NZ_QKTW01000002.1"/>
</dbReference>
<keyword evidence="3" id="KW-0804">Transcription</keyword>
<dbReference type="SMART" id="SM00342">
    <property type="entry name" value="HTH_ARAC"/>
    <property type="match status" value="1"/>
</dbReference>
<organism evidence="5 6">
    <name type="scientific">Taibaiella soli</name>
    <dbReference type="NCBI Taxonomy" id="1649169"/>
    <lineage>
        <taxon>Bacteria</taxon>
        <taxon>Pseudomonadati</taxon>
        <taxon>Bacteroidota</taxon>
        <taxon>Chitinophagia</taxon>
        <taxon>Chitinophagales</taxon>
        <taxon>Chitinophagaceae</taxon>
        <taxon>Taibaiella</taxon>
    </lineage>
</organism>
<keyword evidence="1" id="KW-0805">Transcription regulation</keyword>
<comment type="caution">
    <text evidence="5">The sequence shown here is derived from an EMBL/GenBank/DDBJ whole genome shotgun (WGS) entry which is preliminary data.</text>
</comment>
<dbReference type="AlphaFoldDB" id="A0A2W2B3M9"/>
<dbReference type="GO" id="GO:0003700">
    <property type="term" value="F:DNA-binding transcription factor activity"/>
    <property type="evidence" value="ECO:0007669"/>
    <property type="project" value="InterPro"/>
</dbReference>
<feature type="domain" description="HTH araC/xylS-type" evidence="4">
    <location>
        <begin position="159"/>
        <end position="258"/>
    </location>
</feature>
<gene>
    <name evidence="5" type="ORF">DN068_01580</name>
</gene>